<feature type="region of interest" description="Disordered" evidence="2">
    <location>
        <begin position="1"/>
        <end position="26"/>
    </location>
</feature>
<gene>
    <name evidence="5" type="ORF">BN1204_057330</name>
    <name evidence="4" type="ORF">NCLIV_057330</name>
</gene>
<accession>F0VNL4</accession>
<reference evidence="6" key="3">
    <citation type="journal article" date="2012" name="PLoS Pathog.">
        <title>Comparative genomics of the apicomplexan parasites Toxoplasma gondii and Neospora caninum: Coccidia differing in host range and transmission strategy.</title>
        <authorList>
            <person name="Reid A.J."/>
            <person name="Vermont S.J."/>
            <person name="Cotton J.A."/>
            <person name="Harris D."/>
            <person name="Hill-Cawthorne G.A."/>
            <person name="Konen-Waisman S."/>
            <person name="Latham S.M."/>
            <person name="Mourier T."/>
            <person name="Norton R."/>
            <person name="Quail M.A."/>
            <person name="Sanders M."/>
            <person name="Shanmugam D."/>
            <person name="Sohal A."/>
            <person name="Wasmuth J.D."/>
            <person name="Brunk B."/>
            <person name="Grigg M.E."/>
            <person name="Howard J.C."/>
            <person name="Parkinson J."/>
            <person name="Roos D.S."/>
            <person name="Trees A.J."/>
            <person name="Berriman M."/>
            <person name="Pain A."/>
            <person name="Wastling J.M."/>
        </authorList>
    </citation>
    <scope>NUCLEOTIDE SEQUENCE [LARGE SCALE GENOMIC DNA]</scope>
    <source>
        <strain evidence="6">Liverpool</strain>
    </source>
</reference>
<protein>
    <submittedName>
        <fullName evidence="4">Uncharacterized protein</fullName>
    </submittedName>
</protein>
<evidence type="ECO:0000256" key="3">
    <source>
        <dbReference type="SAM" id="Phobius"/>
    </source>
</evidence>
<dbReference type="Proteomes" id="UP000007494">
    <property type="component" value="Chromosome XI"/>
</dbReference>
<dbReference type="RefSeq" id="XP_003885338.1">
    <property type="nucleotide sequence ID" value="XM_003885289.1"/>
</dbReference>
<keyword evidence="6" id="KW-1185">Reference proteome</keyword>
<name>F0VNL4_NEOCL</name>
<dbReference type="VEuPathDB" id="ToxoDB:NCLIV_057330"/>
<keyword evidence="1" id="KW-0175">Coiled coil</keyword>
<feature type="transmembrane region" description="Helical" evidence="3">
    <location>
        <begin position="33"/>
        <end position="56"/>
    </location>
</feature>
<feature type="region of interest" description="Disordered" evidence="2">
    <location>
        <begin position="175"/>
        <end position="215"/>
    </location>
</feature>
<dbReference type="EMBL" id="FR823392">
    <property type="protein sequence ID" value="CBZ55310.1"/>
    <property type="molecule type" value="Genomic_DNA"/>
</dbReference>
<feature type="coiled-coil region" evidence="1">
    <location>
        <begin position="64"/>
        <end position="91"/>
    </location>
</feature>
<feature type="compositionally biased region" description="Acidic residues" evidence="2">
    <location>
        <begin position="196"/>
        <end position="208"/>
    </location>
</feature>
<keyword evidence="3" id="KW-0472">Membrane</keyword>
<dbReference type="OMA" id="CICIEAP"/>
<sequence>MKESDFTLVAPRQPHGALTQTPGEARRPRRRPLLSLLAAVISLVVFCICIEAPTGVEADIWKELKSQRKLLKSEEKLMKKFRKKLRKYNKKTSSGWTSSSRTKAKMKAAKYVGKLKQQMLVVKENVMKLQSKMGKAKEELKHLSGRKQRKKQKKIDEAQERLVKTSAEYKKAISELQNTGENIDDLTLPTISSGGDYEEEGDGSSDDDRDVRKKS</sequence>
<organism evidence="4 6">
    <name type="scientific">Neospora caninum (strain Liverpool)</name>
    <dbReference type="NCBI Taxonomy" id="572307"/>
    <lineage>
        <taxon>Eukaryota</taxon>
        <taxon>Sar</taxon>
        <taxon>Alveolata</taxon>
        <taxon>Apicomplexa</taxon>
        <taxon>Conoidasida</taxon>
        <taxon>Coccidia</taxon>
        <taxon>Eucoccidiorida</taxon>
        <taxon>Eimeriorina</taxon>
        <taxon>Sarcocystidae</taxon>
        <taxon>Neospora</taxon>
    </lineage>
</organism>
<dbReference type="eggNOG" id="ENOG502R0GC">
    <property type="taxonomic scope" value="Eukaryota"/>
</dbReference>
<dbReference type="InParanoid" id="F0VNL4"/>
<reference evidence="5" key="4">
    <citation type="journal article" date="2015" name="PLoS ONE">
        <title>Comprehensive Evaluation of Toxoplasma gondii VEG and Neospora caninum LIV Genomes with Tachyzoite Stage Transcriptome and Proteome Defines Novel Transcript Features.</title>
        <authorList>
            <person name="Ramaprasad A."/>
            <person name="Mourier T."/>
            <person name="Naeem R."/>
            <person name="Malas T.B."/>
            <person name="Moussa E."/>
            <person name="Panigrahi A."/>
            <person name="Vermont S.J."/>
            <person name="Otto T.D."/>
            <person name="Wastling J."/>
            <person name="Pain A."/>
        </authorList>
    </citation>
    <scope>NUCLEOTIDE SEQUENCE</scope>
    <source>
        <strain evidence="5">Liverpool</strain>
    </source>
</reference>
<dbReference type="GeneID" id="13440723"/>
<evidence type="ECO:0000313" key="6">
    <source>
        <dbReference type="Proteomes" id="UP000007494"/>
    </source>
</evidence>
<evidence type="ECO:0000256" key="1">
    <source>
        <dbReference type="SAM" id="Coils"/>
    </source>
</evidence>
<evidence type="ECO:0000313" key="4">
    <source>
        <dbReference type="EMBL" id="CBZ55310.1"/>
    </source>
</evidence>
<evidence type="ECO:0000313" key="5">
    <source>
        <dbReference type="EMBL" id="CEL70042.1"/>
    </source>
</evidence>
<dbReference type="EMBL" id="LN714486">
    <property type="protein sequence ID" value="CEL70042.1"/>
    <property type="molecule type" value="Genomic_DNA"/>
</dbReference>
<keyword evidence="3" id="KW-0812">Transmembrane</keyword>
<proteinExistence type="predicted"/>
<keyword evidence="3" id="KW-1133">Transmembrane helix</keyword>
<evidence type="ECO:0000256" key="2">
    <source>
        <dbReference type="SAM" id="MobiDB-lite"/>
    </source>
</evidence>
<reference evidence="4" key="1">
    <citation type="submission" date="2011-02" db="EMBL/GenBank/DDBJ databases">
        <authorList>
            <person name="Aslett M."/>
        </authorList>
    </citation>
    <scope>NUCLEOTIDE SEQUENCE</scope>
    <source>
        <strain evidence="4">Liverpool</strain>
    </source>
</reference>
<feature type="compositionally biased region" description="Basic residues" evidence="2">
    <location>
        <begin position="143"/>
        <end position="153"/>
    </location>
</feature>
<feature type="region of interest" description="Disordered" evidence="2">
    <location>
        <begin position="136"/>
        <end position="159"/>
    </location>
</feature>
<dbReference type="AlphaFoldDB" id="F0VNL4"/>
<reference evidence="4" key="2">
    <citation type="submission" date="2011-03" db="EMBL/GenBank/DDBJ databases">
        <title>Comparative genomics and transcriptomics of Neospora caninum and Toxoplasma gondii.</title>
        <authorList>
            <person name="Reid A.J."/>
            <person name="Sohal A."/>
            <person name="Harris D."/>
            <person name="Quail M."/>
            <person name="Sanders M."/>
            <person name="Berriman M."/>
            <person name="Wastling J.M."/>
            <person name="Pain A."/>
        </authorList>
    </citation>
    <scope>NUCLEOTIDE SEQUENCE</scope>
    <source>
        <strain evidence="4">Liverpool</strain>
    </source>
</reference>